<dbReference type="EMBL" id="JBDPGJ010000004">
    <property type="protein sequence ID" value="MEX0407456.1"/>
    <property type="molecule type" value="Genomic_DNA"/>
</dbReference>
<evidence type="ECO:0000259" key="1">
    <source>
        <dbReference type="Pfam" id="PF07978"/>
    </source>
</evidence>
<evidence type="ECO:0000313" key="3">
    <source>
        <dbReference type="Proteomes" id="UP001556692"/>
    </source>
</evidence>
<dbReference type="SUPFAM" id="SSF54909">
    <property type="entry name" value="Dimeric alpha+beta barrel"/>
    <property type="match status" value="2"/>
</dbReference>
<dbReference type="RefSeq" id="WP_367955336.1">
    <property type="nucleotide sequence ID" value="NZ_JBDPGJ010000004.1"/>
</dbReference>
<evidence type="ECO:0000313" key="2">
    <source>
        <dbReference type="EMBL" id="MEX0407456.1"/>
    </source>
</evidence>
<keyword evidence="3" id="KW-1185">Reference proteome</keyword>
<dbReference type="InterPro" id="IPR011008">
    <property type="entry name" value="Dimeric_a/b-barrel"/>
</dbReference>
<dbReference type="InterPro" id="IPR012577">
    <property type="entry name" value="NIPSNAP"/>
</dbReference>
<dbReference type="Gene3D" id="3.30.70.100">
    <property type="match status" value="2"/>
</dbReference>
<name>A0ABV3SKZ5_9HYPH</name>
<feature type="domain" description="NIPSNAP" evidence="1">
    <location>
        <begin position="136"/>
        <end position="237"/>
    </location>
</feature>
<comment type="caution">
    <text evidence="2">The sequence shown here is derived from an EMBL/GenBank/DDBJ whole genome shotgun (WGS) entry which is preliminary data.</text>
</comment>
<feature type="domain" description="NIPSNAP" evidence="1">
    <location>
        <begin position="16"/>
        <end position="117"/>
    </location>
</feature>
<dbReference type="Pfam" id="PF07978">
    <property type="entry name" value="NIPSNAP"/>
    <property type="match status" value="2"/>
</dbReference>
<dbReference type="Proteomes" id="UP001556692">
    <property type="component" value="Unassembled WGS sequence"/>
</dbReference>
<gene>
    <name evidence="2" type="ORF">ABGN05_17490</name>
</gene>
<protein>
    <submittedName>
        <fullName evidence="2">NIPSNAP family protein</fullName>
    </submittedName>
</protein>
<sequence length="249" mass="28393">MKDVPLAPPVRIEEYYELRLYQMHQARMPDFHHLMGTDVPPIFERCGISAPLALWEGHGGPLSPLYAYILPWRNLDRRMEAWKRFYADPEWLAKLAVNYGGEQRVDRSHVFVLRPSPVWSRFRSEPDAGPVGSVHELRLIDVDNFDPMLSHTALAETDLPFMTRKGATVLGVFMTWFGTRMNQAVTITAWPDAEALRSAAIAYQTDDGIRAARDEERRRHGQPLVRGSDVHVLRPTRYGAPLPNLAPRG</sequence>
<proteinExistence type="predicted"/>
<accession>A0ABV3SKZ5</accession>
<reference evidence="2 3" key="1">
    <citation type="submission" date="2024-05" db="EMBL/GenBank/DDBJ databases">
        <authorList>
            <person name="Jiang F."/>
        </authorList>
    </citation>
    <scope>NUCLEOTIDE SEQUENCE [LARGE SCALE GENOMIC DNA]</scope>
    <source>
        <strain evidence="2 3">LZ166</strain>
    </source>
</reference>
<organism evidence="2 3">
    <name type="scientific">Aquibium pacificus</name>
    <dbReference type="NCBI Taxonomy" id="3153579"/>
    <lineage>
        <taxon>Bacteria</taxon>
        <taxon>Pseudomonadati</taxon>
        <taxon>Pseudomonadota</taxon>
        <taxon>Alphaproteobacteria</taxon>
        <taxon>Hyphomicrobiales</taxon>
        <taxon>Phyllobacteriaceae</taxon>
        <taxon>Aquibium</taxon>
    </lineage>
</organism>